<evidence type="ECO:0000256" key="4">
    <source>
        <dbReference type="ARBA" id="ARBA00022519"/>
    </source>
</evidence>
<keyword evidence="2 8" id="KW-0813">Transport</keyword>
<keyword evidence="3" id="KW-1003">Cell membrane</keyword>
<feature type="transmembrane region" description="Helical" evidence="8">
    <location>
        <begin position="203"/>
        <end position="225"/>
    </location>
</feature>
<evidence type="ECO:0000256" key="5">
    <source>
        <dbReference type="ARBA" id="ARBA00022692"/>
    </source>
</evidence>
<evidence type="ECO:0000256" key="8">
    <source>
        <dbReference type="RuleBase" id="RU363032"/>
    </source>
</evidence>
<feature type="transmembrane region" description="Helical" evidence="8">
    <location>
        <begin position="232"/>
        <end position="252"/>
    </location>
</feature>
<dbReference type="InterPro" id="IPR000515">
    <property type="entry name" value="MetI-like"/>
</dbReference>
<dbReference type="Gene3D" id="1.10.3720.10">
    <property type="entry name" value="MetI-like"/>
    <property type="match status" value="1"/>
</dbReference>
<evidence type="ECO:0000259" key="9">
    <source>
        <dbReference type="PROSITE" id="PS50928"/>
    </source>
</evidence>
<comment type="subcellular location">
    <subcellularLocation>
        <location evidence="1">Cell inner membrane</location>
        <topology evidence="1">Multi-pass membrane protein</topology>
    </subcellularLocation>
    <subcellularLocation>
        <location evidence="8">Cell membrane</location>
        <topology evidence="8">Multi-pass membrane protein</topology>
    </subcellularLocation>
</comment>
<dbReference type="InterPro" id="IPR035906">
    <property type="entry name" value="MetI-like_sf"/>
</dbReference>
<dbReference type="Proteomes" id="UP000649604">
    <property type="component" value="Unassembled WGS sequence"/>
</dbReference>
<keyword evidence="4" id="KW-0997">Cell inner membrane</keyword>
<dbReference type="PANTHER" id="PTHR43357:SF4">
    <property type="entry name" value="INNER MEMBRANE ABC TRANSPORTER PERMEASE PROTEIN YDCV"/>
    <property type="match status" value="1"/>
</dbReference>
<dbReference type="PROSITE" id="PS50928">
    <property type="entry name" value="ABC_TM1"/>
    <property type="match status" value="1"/>
</dbReference>
<dbReference type="EMBL" id="WJJP01000639">
    <property type="protein sequence ID" value="MBD3326807.1"/>
    <property type="molecule type" value="Genomic_DNA"/>
</dbReference>
<evidence type="ECO:0000313" key="11">
    <source>
        <dbReference type="Proteomes" id="UP000649604"/>
    </source>
</evidence>
<evidence type="ECO:0000256" key="1">
    <source>
        <dbReference type="ARBA" id="ARBA00004429"/>
    </source>
</evidence>
<evidence type="ECO:0000256" key="7">
    <source>
        <dbReference type="ARBA" id="ARBA00023136"/>
    </source>
</evidence>
<dbReference type="Pfam" id="PF00528">
    <property type="entry name" value="BPD_transp_1"/>
    <property type="match status" value="1"/>
</dbReference>
<name>A0A9D5JYW2_9BACT</name>
<organism evidence="10 11">
    <name type="scientific">candidate division KSB3 bacterium</name>
    <dbReference type="NCBI Taxonomy" id="2044937"/>
    <lineage>
        <taxon>Bacteria</taxon>
        <taxon>candidate division KSB3</taxon>
    </lineage>
</organism>
<dbReference type="CDD" id="cd06261">
    <property type="entry name" value="TM_PBP2"/>
    <property type="match status" value="1"/>
</dbReference>
<accession>A0A9D5JYW2</accession>
<evidence type="ECO:0000256" key="6">
    <source>
        <dbReference type="ARBA" id="ARBA00022989"/>
    </source>
</evidence>
<reference evidence="10" key="1">
    <citation type="submission" date="2019-11" db="EMBL/GenBank/DDBJ databases">
        <title>Microbial mats filling the niche in hypersaline microbial mats.</title>
        <authorList>
            <person name="Wong H.L."/>
            <person name="Macleod F.I."/>
            <person name="White R.A. III"/>
            <person name="Burns B.P."/>
        </authorList>
    </citation>
    <scope>NUCLEOTIDE SEQUENCE</scope>
    <source>
        <strain evidence="10">Rbin_158</strain>
    </source>
</reference>
<dbReference type="SUPFAM" id="SSF161098">
    <property type="entry name" value="MetI-like"/>
    <property type="match status" value="1"/>
</dbReference>
<keyword evidence="7 8" id="KW-0472">Membrane</keyword>
<feature type="transmembrane region" description="Helical" evidence="8">
    <location>
        <begin position="97"/>
        <end position="122"/>
    </location>
</feature>
<keyword evidence="5 8" id="KW-0812">Transmembrane</keyword>
<protein>
    <submittedName>
        <fullName evidence="10">ABC transporter permease subunit</fullName>
    </submittedName>
</protein>
<dbReference type="GO" id="GO:0005886">
    <property type="term" value="C:plasma membrane"/>
    <property type="evidence" value="ECO:0007669"/>
    <property type="project" value="UniProtKB-SubCell"/>
</dbReference>
<feature type="transmembrane region" description="Helical" evidence="8">
    <location>
        <begin position="7"/>
        <end position="29"/>
    </location>
</feature>
<dbReference type="AlphaFoldDB" id="A0A9D5JYW2"/>
<feature type="transmembrane region" description="Helical" evidence="8">
    <location>
        <begin position="59"/>
        <end position="85"/>
    </location>
</feature>
<evidence type="ECO:0000256" key="2">
    <source>
        <dbReference type="ARBA" id="ARBA00022448"/>
    </source>
</evidence>
<evidence type="ECO:0000256" key="3">
    <source>
        <dbReference type="ARBA" id="ARBA00022475"/>
    </source>
</evidence>
<dbReference type="GO" id="GO:0055085">
    <property type="term" value="P:transmembrane transport"/>
    <property type="evidence" value="ECO:0007669"/>
    <property type="project" value="InterPro"/>
</dbReference>
<feature type="transmembrane region" description="Helical" evidence="8">
    <location>
        <begin position="175"/>
        <end position="197"/>
    </location>
</feature>
<comment type="caution">
    <text evidence="10">The sequence shown here is derived from an EMBL/GenBank/DDBJ whole genome shotgun (WGS) entry which is preliminary data.</text>
</comment>
<gene>
    <name evidence="10" type="ORF">GF339_19640</name>
</gene>
<sequence length="264" mass="28918">MKPRARYVVILLVVLTVVVPFLPLVLWSFSAKWFYPKVLPNAWGVRAWEYVFGIAGPQIITALFHSVVIAVVTAGISLLIGIPAGRLLGLYHFRGKGLVLIALTLPVIVPALSVAMGLHLWFLRLGLTDSFAGVVLVHLIICVPYTVFVLWGVFSNYNPEFEDQARSLGASRWSVIVRVMLPLTFPGIVVAGLFSFLLSWSQYLNTLIIGGGRITTLPILLFSLMGSGDRPVASAVSLVFVVPAFVALLFSARHLSGKYITEVW</sequence>
<keyword evidence="6 8" id="KW-1133">Transmembrane helix</keyword>
<dbReference type="PANTHER" id="PTHR43357">
    <property type="entry name" value="INNER MEMBRANE ABC TRANSPORTER PERMEASE PROTEIN YDCV"/>
    <property type="match status" value="1"/>
</dbReference>
<feature type="transmembrane region" description="Helical" evidence="8">
    <location>
        <begin position="134"/>
        <end position="154"/>
    </location>
</feature>
<comment type="similarity">
    <text evidence="8">Belongs to the binding-protein-dependent transport system permease family.</text>
</comment>
<feature type="domain" description="ABC transmembrane type-1" evidence="9">
    <location>
        <begin position="63"/>
        <end position="251"/>
    </location>
</feature>
<evidence type="ECO:0000313" key="10">
    <source>
        <dbReference type="EMBL" id="MBD3326807.1"/>
    </source>
</evidence>
<proteinExistence type="inferred from homology"/>